<evidence type="ECO:0000256" key="2">
    <source>
        <dbReference type="ARBA" id="ARBA00007257"/>
    </source>
</evidence>
<evidence type="ECO:0000313" key="8">
    <source>
        <dbReference type="EMBL" id="MFC4630811.1"/>
    </source>
</evidence>
<dbReference type="PANTHER" id="PTHR36108">
    <property type="entry name" value="COLOSSIN-B-RELATED"/>
    <property type="match status" value="1"/>
</dbReference>
<evidence type="ECO:0000256" key="6">
    <source>
        <dbReference type="SAM" id="Phobius"/>
    </source>
</evidence>
<organism evidence="8 9">
    <name type="scientific">Promicromonospora alba</name>
    <dbReference type="NCBI Taxonomy" id="1616110"/>
    <lineage>
        <taxon>Bacteria</taxon>
        <taxon>Bacillati</taxon>
        <taxon>Actinomycetota</taxon>
        <taxon>Actinomycetes</taxon>
        <taxon>Micrococcales</taxon>
        <taxon>Promicromonosporaceae</taxon>
        <taxon>Promicromonospora</taxon>
    </lineage>
</organism>
<keyword evidence="3" id="KW-0964">Secreted</keyword>
<feature type="region of interest" description="Disordered" evidence="5">
    <location>
        <begin position="304"/>
        <end position="346"/>
    </location>
</feature>
<feature type="transmembrane region" description="Helical" evidence="6">
    <location>
        <begin position="990"/>
        <end position="1010"/>
    </location>
</feature>
<keyword evidence="6" id="KW-1133">Transmembrane helix</keyword>
<sequence>MSSITFNTAGYMTVGMTDRTELQGGNRQWAADTGQDGGTSSEIVFETIAQGDIMLAGRNADGTYTPETGAAAEATGLDGETTQWANTTAPILASGPGGNEFHGDDQGLDGTVSGVTHEEIALGAVLDVAGATDVASTSFDPLATLRVQGLIWFADGDGAATRGVEFTEDEGNTGRPTVSFQKGGGLGDLDALIPPAPVEIGNRVWFDGNGDGLQDAGEPGIPGVTVELVDAEGAVVGTQVTAADGTYYFSSDATDTAHFTELVHGAEYTARFVTPADGDLAVDYLGASITVPWSDVLFTTMQATTGDNPHAETDNADGVNPRPEPVPDVPEAAEDADRTDSNPDPASGEYTFTLGGHGQNDHSIDAGVVILGSIGDCVWSDLNGDGIQDEGEPGVEGVVVNLYDVDGNLVDTTTTDAECKYLFEGLPLGDYTVEFIAPDGSVLSPQGAGEDPAVDSDADPATGMTPVVSLTPGNPVVLDVDAGIVPTDEVLGSIGDCVWFDENADGIQDDGEAGVEGVTVILFGADGDEVARTTTDADCVYLFADLPLGDYSVGFTDLPEGATFTTPGVGDDPAVDSDADPETGTTGTVSLTEEVPDRLDVDAGVVSPDAVLGSIGNCVWFDENTNGLQDEGEPGVEGVTVVLYSAEGDEVARTTTDADCMYLFTDLPLGDYSVGFEDLPEGATFTLPGAGDDPALDSDADMETGTTGTVSLTEEVPDRLDVDAGVVSPDAVLGSIGNCVWFDENANGIQDDGEPGVEGVTVILFGADGDEVARTTTDADCMYLFTDLPLGDYSVGFTDLPEGKTFTTPGAGDDPAVDSDADQVTGRTGTYTLTEEVPDRRDVDAGVVSPDEVLGSIGDCVWFDENEDGLQNDGESGVEGVTVTLYDAEGAEVATTTTDAECAYLFTGLPPGDYTVTFGDAPEGMCFVAPGAGDKPALDSNADRKTGETGTVAVTEGNLDRSDIDAGLRDCADETSGEDPGEMASTGANVVLIALLSVLLVATGTILVVWRNRRRHGA</sequence>
<dbReference type="InterPro" id="IPR033764">
    <property type="entry name" value="Sdr_B"/>
</dbReference>
<dbReference type="Proteomes" id="UP001596011">
    <property type="component" value="Unassembled WGS sequence"/>
</dbReference>
<keyword evidence="4" id="KW-0732">Signal</keyword>
<evidence type="ECO:0000256" key="1">
    <source>
        <dbReference type="ARBA" id="ARBA00004613"/>
    </source>
</evidence>
<evidence type="ECO:0000259" key="7">
    <source>
        <dbReference type="Pfam" id="PF17210"/>
    </source>
</evidence>
<feature type="domain" description="SD-repeat containing protein B" evidence="7">
    <location>
        <begin position="199"/>
        <end position="252"/>
    </location>
</feature>
<dbReference type="SUPFAM" id="SSF117074">
    <property type="entry name" value="Hypothetical protein PA1324"/>
    <property type="match status" value="6"/>
</dbReference>
<dbReference type="PANTHER" id="PTHR36108:SF13">
    <property type="entry name" value="COLOSSIN-B-RELATED"/>
    <property type="match status" value="1"/>
</dbReference>
<proteinExistence type="inferred from homology"/>
<feature type="region of interest" description="Disordered" evidence="5">
    <location>
        <begin position="566"/>
        <end position="587"/>
    </location>
</feature>
<evidence type="ECO:0000256" key="5">
    <source>
        <dbReference type="SAM" id="MobiDB-lite"/>
    </source>
</evidence>
<evidence type="ECO:0000313" key="9">
    <source>
        <dbReference type="Proteomes" id="UP001596011"/>
    </source>
</evidence>
<dbReference type="InterPro" id="IPR013783">
    <property type="entry name" value="Ig-like_fold"/>
</dbReference>
<keyword evidence="6" id="KW-0472">Membrane</keyword>
<dbReference type="EMBL" id="JBHSFI010000006">
    <property type="protein sequence ID" value="MFC4630811.1"/>
    <property type="molecule type" value="Genomic_DNA"/>
</dbReference>
<reference evidence="9" key="1">
    <citation type="journal article" date="2019" name="Int. J. Syst. Evol. Microbiol.">
        <title>The Global Catalogue of Microorganisms (GCM) 10K type strain sequencing project: providing services to taxonomists for standard genome sequencing and annotation.</title>
        <authorList>
            <consortium name="The Broad Institute Genomics Platform"/>
            <consortium name="The Broad Institute Genome Sequencing Center for Infectious Disease"/>
            <person name="Wu L."/>
            <person name="Ma J."/>
        </authorList>
    </citation>
    <scope>NUCLEOTIDE SEQUENCE [LARGE SCALE GENOMIC DNA]</scope>
    <source>
        <strain evidence="9">CCUG 42722</strain>
    </source>
</reference>
<dbReference type="Pfam" id="PF17210">
    <property type="entry name" value="SdrD_B"/>
    <property type="match status" value="6"/>
</dbReference>
<accession>A0ABV9HNR4</accession>
<feature type="domain" description="SD-repeat containing protein B" evidence="7">
    <location>
        <begin position="614"/>
        <end position="726"/>
    </location>
</feature>
<comment type="similarity">
    <text evidence="2">Belongs to the serine-aspartate repeat-containing protein (SDr) family.</text>
</comment>
<feature type="domain" description="SD-repeat containing protein B" evidence="7">
    <location>
        <begin position="856"/>
        <end position="968"/>
    </location>
</feature>
<keyword evidence="6" id="KW-0812">Transmembrane</keyword>
<evidence type="ECO:0000256" key="4">
    <source>
        <dbReference type="ARBA" id="ARBA00022729"/>
    </source>
</evidence>
<feature type="region of interest" description="Disordered" evidence="5">
    <location>
        <begin position="688"/>
        <end position="708"/>
    </location>
</feature>
<feature type="domain" description="SD-repeat containing protein B" evidence="7">
    <location>
        <begin position="373"/>
        <end position="484"/>
    </location>
</feature>
<gene>
    <name evidence="8" type="ORF">ACFO6V_21375</name>
</gene>
<comment type="caution">
    <text evidence="8">The sequence shown here is derived from an EMBL/GenBank/DDBJ whole genome shotgun (WGS) entry which is preliminary data.</text>
</comment>
<comment type="subcellular location">
    <subcellularLocation>
        <location evidence="1">Secreted</location>
    </subcellularLocation>
</comment>
<evidence type="ECO:0000256" key="3">
    <source>
        <dbReference type="ARBA" id="ARBA00022525"/>
    </source>
</evidence>
<keyword evidence="9" id="KW-1185">Reference proteome</keyword>
<protein>
    <submittedName>
        <fullName evidence="8">SdrD B-like domain-containing protein</fullName>
    </submittedName>
</protein>
<dbReference type="RefSeq" id="WP_377139191.1">
    <property type="nucleotide sequence ID" value="NZ_JBHSFI010000006.1"/>
</dbReference>
<feature type="domain" description="SD-repeat containing protein B" evidence="7">
    <location>
        <begin position="493"/>
        <end position="605"/>
    </location>
</feature>
<dbReference type="Gene3D" id="2.60.40.10">
    <property type="entry name" value="Immunoglobulins"/>
    <property type="match status" value="6"/>
</dbReference>
<name>A0ABV9HNR4_9MICO</name>
<feature type="domain" description="SD-repeat containing protein B" evidence="7">
    <location>
        <begin position="735"/>
        <end position="847"/>
    </location>
</feature>